<dbReference type="AlphaFoldDB" id="A0A2A2GE84"/>
<gene>
    <name evidence="11 13" type="primary">atpG</name>
    <name evidence="13" type="ORF">CK503_01050</name>
</gene>
<dbReference type="FunFam" id="1.10.287.80:FF:000003">
    <property type="entry name" value="ATP synthase gamma chain, chloroplastic"/>
    <property type="match status" value="1"/>
</dbReference>
<proteinExistence type="inferred from homology"/>
<evidence type="ECO:0000256" key="8">
    <source>
        <dbReference type="ARBA" id="ARBA00023196"/>
    </source>
</evidence>
<evidence type="ECO:0000313" key="14">
    <source>
        <dbReference type="Proteomes" id="UP000218831"/>
    </source>
</evidence>
<evidence type="ECO:0000256" key="2">
    <source>
        <dbReference type="ARBA" id="ARBA00004170"/>
    </source>
</evidence>
<comment type="subunit">
    <text evidence="11">F-type ATPases have 2 components, CF(1) - the catalytic core - and CF(0) - the membrane proton channel. CF(1) has five subunits: alpha(3), beta(3), gamma(1), delta(1), epsilon(1). CF(0) has three main subunits: a, b and c.</text>
</comment>
<dbReference type="InterPro" id="IPR000131">
    <property type="entry name" value="ATP_synth_F1_gsu"/>
</dbReference>
<evidence type="ECO:0000256" key="12">
    <source>
        <dbReference type="SAM" id="Coils"/>
    </source>
</evidence>
<dbReference type="Gene3D" id="3.40.1380.10">
    <property type="match status" value="1"/>
</dbReference>
<keyword evidence="6 11" id="KW-0406">Ion transport</keyword>
<dbReference type="PROSITE" id="PS00153">
    <property type="entry name" value="ATPASE_GAMMA"/>
    <property type="match status" value="1"/>
</dbReference>
<feature type="coiled-coil region" evidence="12">
    <location>
        <begin position="251"/>
        <end position="278"/>
    </location>
</feature>
<dbReference type="Pfam" id="PF00231">
    <property type="entry name" value="ATP-synt"/>
    <property type="match status" value="1"/>
</dbReference>
<organism evidence="13 14">
    <name type="scientific">Fodinibius salipaludis</name>
    <dbReference type="NCBI Taxonomy" id="2032627"/>
    <lineage>
        <taxon>Bacteria</taxon>
        <taxon>Pseudomonadati</taxon>
        <taxon>Balneolota</taxon>
        <taxon>Balneolia</taxon>
        <taxon>Balneolales</taxon>
        <taxon>Balneolaceae</taxon>
        <taxon>Fodinibius</taxon>
    </lineage>
</organism>
<dbReference type="HAMAP" id="MF_00815">
    <property type="entry name" value="ATP_synth_gamma_bact"/>
    <property type="match status" value="1"/>
</dbReference>
<comment type="caution">
    <text evidence="13">The sequence shown here is derived from an EMBL/GenBank/DDBJ whole genome shotgun (WGS) entry which is preliminary data.</text>
</comment>
<evidence type="ECO:0000313" key="13">
    <source>
        <dbReference type="EMBL" id="PAU95678.1"/>
    </source>
</evidence>
<dbReference type="Gene3D" id="1.10.287.80">
    <property type="entry name" value="ATP synthase, gamma subunit, helix hairpin domain"/>
    <property type="match status" value="1"/>
</dbReference>
<keyword evidence="14" id="KW-1185">Reference proteome</keyword>
<reference evidence="13 14" key="1">
    <citation type="submission" date="2017-08" db="EMBL/GenBank/DDBJ databases">
        <title>Aliifodinibius alkalisoli sp. nov., isolated from saline alkaline soil.</title>
        <authorList>
            <person name="Liu D."/>
            <person name="Zhang G."/>
        </authorList>
    </citation>
    <scope>NUCLEOTIDE SEQUENCE [LARGE SCALE GENOMIC DNA]</scope>
    <source>
        <strain evidence="13 14">WN023</strain>
    </source>
</reference>
<dbReference type="NCBIfam" id="TIGR01146">
    <property type="entry name" value="ATPsyn_F1gamma"/>
    <property type="match status" value="1"/>
</dbReference>
<dbReference type="GO" id="GO:0045259">
    <property type="term" value="C:proton-transporting ATP synthase complex"/>
    <property type="evidence" value="ECO:0007669"/>
    <property type="project" value="UniProtKB-KW"/>
</dbReference>
<dbReference type="OrthoDB" id="9812769at2"/>
<dbReference type="PANTHER" id="PTHR11693:SF22">
    <property type="entry name" value="ATP SYNTHASE SUBUNIT GAMMA, MITOCHONDRIAL"/>
    <property type="match status" value="1"/>
</dbReference>
<keyword evidence="11" id="KW-1003">Cell membrane</keyword>
<evidence type="ECO:0000256" key="3">
    <source>
        <dbReference type="ARBA" id="ARBA00007681"/>
    </source>
</evidence>
<name>A0A2A2GE84_9BACT</name>
<dbReference type="GO" id="GO:0042777">
    <property type="term" value="P:proton motive force-driven plasma membrane ATP synthesis"/>
    <property type="evidence" value="ECO:0007669"/>
    <property type="project" value="UniProtKB-UniRule"/>
</dbReference>
<keyword evidence="7 11" id="KW-0472">Membrane</keyword>
<dbReference type="GO" id="GO:0046933">
    <property type="term" value="F:proton-transporting ATP synthase activity, rotational mechanism"/>
    <property type="evidence" value="ECO:0007669"/>
    <property type="project" value="UniProtKB-UniRule"/>
</dbReference>
<dbReference type="EMBL" id="NSKE01000001">
    <property type="protein sequence ID" value="PAU95678.1"/>
    <property type="molecule type" value="Genomic_DNA"/>
</dbReference>
<dbReference type="GO" id="GO:0009579">
    <property type="term" value="C:thylakoid"/>
    <property type="evidence" value="ECO:0007669"/>
    <property type="project" value="UniProtKB-SubCell"/>
</dbReference>
<dbReference type="InterPro" id="IPR035968">
    <property type="entry name" value="ATP_synth_F1_ATPase_gsu"/>
</dbReference>
<dbReference type="RefSeq" id="WP_095604923.1">
    <property type="nucleotide sequence ID" value="NZ_NSKE01000001.1"/>
</dbReference>
<keyword evidence="4 11" id="KW-0813">Transport</keyword>
<dbReference type="PRINTS" id="PR00126">
    <property type="entry name" value="ATPASEGAMMA"/>
</dbReference>
<dbReference type="CDD" id="cd12151">
    <property type="entry name" value="F1-ATPase_gamma"/>
    <property type="match status" value="1"/>
</dbReference>
<dbReference type="Proteomes" id="UP000218831">
    <property type="component" value="Unassembled WGS sequence"/>
</dbReference>
<keyword evidence="12" id="KW-0175">Coiled coil</keyword>
<keyword evidence="8 11" id="KW-0139">CF(1)</keyword>
<evidence type="ECO:0000256" key="1">
    <source>
        <dbReference type="ARBA" id="ARBA00003456"/>
    </source>
</evidence>
<evidence type="ECO:0000256" key="11">
    <source>
        <dbReference type="HAMAP-Rule" id="MF_00815"/>
    </source>
</evidence>
<comment type="similarity">
    <text evidence="3 11">Belongs to the ATPase gamma chain family.</text>
</comment>
<evidence type="ECO:0000256" key="5">
    <source>
        <dbReference type="ARBA" id="ARBA00022781"/>
    </source>
</evidence>
<dbReference type="SUPFAM" id="SSF52943">
    <property type="entry name" value="ATP synthase (F1-ATPase), gamma subunit"/>
    <property type="match status" value="1"/>
</dbReference>
<evidence type="ECO:0000256" key="9">
    <source>
        <dbReference type="ARBA" id="ARBA00023310"/>
    </source>
</evidence>
<evidence type="ECO:0000256" key="4">
    <source>
        <dbReference type="ARBA" id="ARBA00022448"/>
    </source>
</evidence>
<keyword evidence="9 11" id="KW-0066">ATP synthesis</keyword>
<comment type="subcellular location">
    <subcellularLocation>
        <location evidence="11">Cell membrane</location>
        <topology evidence="11">Peripheral membrane protein</topology>
    </subcellularLocation>
    <subcellularLocation>
        <location evidence="2">Membrane</location>
        <topology evidence="2">Peripheral membrane protein</topology>
    </subcellularLocation>
    <subcellularLocation>
        <location evidence="10">Thylakoid</location>
    </subcellularLocation>
</comment>
<dbReference type="GO" id="GO:0005524">
    <property type="term" value="F:ATP binding"/>
    <property type="evidence" value="ECO:0007669"/>
    <property type="project" value="UniProtKB-UniRule"/>
</dbReference>
<dbReference type="PANTHER" id="PTHR11693">
    <property type="entry name" value="ATP SYNTHASE GAMMA CHAIN"/>
    <property type="match status" value="1"/>
</dbReference>
<dbReference type="InterPro" id="IPR023632">
    <property type="entry name" value="ATP_synth_F1_gsu_CS"/>
</dbReference>
<dbReference type="GO" id="GO:0005886">
    <property type="term" value="C:plasma membrane"/>
    <property type="evidence" value="ECO:0007669"/>
    <property type="project" value="UniProtKB-SubCell"/>
</dbReference>
<accession>A0A2A2GE84</accession>
<evidence type="ECO:0000256" key="6">
    <source>
        <dbReference type="ARBA" id="ARBA00023065"/>
    </source>
</evidence>
<sequence>MANLRDIRNRIESIKNTQQITRAMKMVAAAKLRKAQDRIVETRPYASKMKEVVGRLVENSSEDNVLLRTPESTDNVLFIVVGSDRGLCGAFNNNLFKAVEDTISNEYSEYHESGTLSLMCIGRQAIKYFGKRNYNVIAEYPGFWDEIVFSKATDIMKSVVNDFKSGTFDKVKVAYNEFKSVIAQNRIVESVLPIDPTKLVDEDEEEDMSSTEYIFEPDVENILQKLLPLHLNLQLWRAILESNAAEQGARMTAMDNATENAQEMKEDLQLEYNRARQSAITTEISEIISGAQALEEA</sequence>
<protein>
    <recommendedName>
        <fullName evidence="11">ATP synthase gamma chain</fullName>
    </recommendedName>
    <alternativeName>
        <fullName evidence="11">ATP synthase F1 sector gamma subunit</fullName>
    </alternativeName>
    <alternativeName>
        <fullName evidence="11">F-ATPase gamma subunit</fullName>
    </alternativeName>
</protein>
<comment type="function">
    <text evidence="1 11">Produces ATP from ADP in the presence of a proton gradient across the membrane. The gamma chain is believed to be important in regulating ATPase activity and the flow of protons through the CF(0) complex.</text>
</comment>
<evidence type="ECO:0000256" key="10">
    <source>
        <dbReference type="ARBA" id="ARBA00060385"/>
    </source>
</evidence>
<keyword evidence="5 11" id="KW-0375">Hydrogen ion transport</keyword>
<evidence type="ECO:0000256" key="7">
    <source>
        <dbReference type="ARBA" id="ARBA00023136"/>
    </source>
</evidence>